<dbReference type="InterPro" id="IPR052065">
    <property type="entry name" value="Compl_asym_regulator"/>
</dbReference>
<name>A0A1S3JED2_LINAN</name>
<evidence type="ECO:0000256" key="3">
    <source>
        <dbReference type="SAM" id="MobiDB-lite"/>
    </source>
</evidence>
<accession>A0A1S3JED2</accession>
<dbReference type="FunFam" id="2.20.100.10:FF:000007">
    <property type="entry name" value="Thrombospondin 1"/>
    <property type="match status" value="4"/>
</dbReference>
<dbReference type="FunFam" id="2.20.100.10:FF:000001">
    <property type="entry name" value="semaphorin-5A isoform X1"/>
    <property type="match status" value="3"/>
</dbReference>
<sequence length="822" mass="90246">MWRELIVLCLMASCLETVTGADYYCFRRYVTKVSGCKGIVRRKYPTPQHCCARSNADGYAVALVSLGKKFYECRKCSDLTKTTPAKPPLHKMGEWAKWGEWGKCSKSCGAGAKQRTRLCPAGGCPGTPDQMRPCMDRQYCPVDGGFGPWHPWESCSASCNGGIQRRQRFCNSPRPEHGGKDCVGNTTQSQVCKTQPCPVDGGWGAWSGYSTCSKTCGNGRLVRSRECNNPAPQHGGQECTGMHKQKKRCTLKKCPIDGDWSLWTDWTPCSVTCGTGSHTRSRECVAPRPRFGGRPCTGNDTDVLSCYVDIACPVNGGWSSWSSWSTCEAPPCSGIRGVQLRFRACNNPSPKLGGLNCIGDATEQRKCHNNITCPSKYLYCYITIIFIFLEWAEWGEWGKCSKSCGAGAKQRTRLCPAGGCPGTPDQMRPCMDRQYCPVDGGFGPWHPWESCSASCNGGIQRRQRFCNSPRPEHGGKDCVGNTTQSQVCKTQPCPVDGGWGAWSGYSTCSKTCGNGRLVRSRECNNPAPQHGGQECTGMHKQKKRCTLKKCPIDGDWSLWTDWTPCSVTCGTGSHTRSRECVAPRPRFGGRPCTGNDTDVLSCYVDIACPVNGGWSSWSSWSTCEAPPCSGIRGVQLRFRACNNPSPKLGGLNCIGDATEQRKCHNNITCPSHGDWCSWAEWGVCSQSCGSGYKARFRNCSCPEPQNNGNDCIGSNYEIVACKSLLCGKSVPDTQIRQRKGCSTRGHSEGSGSGGGWNSDGSEVECDQEDDSVMNDDDEVGSSQGSGYDKFYEYPYGFFNFNHLYHYKKYNSYDKEYSSKDKN</sequence>
<evidence type="ECO:0000313" key="5">
    <source>
        <dbReference type="Proteomes" id="UP000085678"/>
    </source>
</evidence>
<dbReference type="PRINTS" id="PR01705">
    <property type="entry name" value="TSP1REPEAT"/>
</dbReference>
<feature type="compositionally biased region" description="Acidic residues" evidence="3">
    <location>
        <begin position="761"/>
        <end position="779"/>
    </location>
</feature>
<keyword evidence="1" id="KW-0677">Repeat</keyword>
<protein>
    <submittedName>
        <fullName evidence="6">Coadhesin</fullName>
    </submittedName>
</protein>
<dbReference type="SUPFAM" id="SSF82895">
    <property type="entry name" value="TSP-1 type 1 repeat"/>
    <property type="match status" value="11"/>
</dbReference>
<feature type="region of interest" description="Disordered" evidence="3">
    <location>
        <begin position="737"/>
        <end position="785"/>
    </location>
</feature>
<dbReference type="InterPro" id="IPR036383">
    <property type="entry name" value="TSP1_rpt_sf"/>
</dbReference>
<dbReference type="PANTHER" id="PTHR22906:SF21">
    <property type="entry name" value="SEMA DOMAIN-CONTAINING PROTEIN"/>
    <property type="match status" value="1"/>
</dbReference>
<dbReference type="RefSeq" id="XP_013408767.1">
    <property type="nucleotide sequence ID" value="XM_013553313.2"/>
</dbReference>
<evidence type="ECO:0000256" key="2">
    <source>
        <dbReference type="ARBA" id="ARBA00023157"/>
    </source>
</evidence>
<evidence type="ECO:0000313" key="6">
    <source>
        <dbReference type="RefSeq" id="XP_013408767.1"/>
    </source>
</evidence>
<gene>
    <name evidence="6" type="primary">LOC106172551</name>
</gene>
<dbReference type="FunFam" id="2.20.100.10:FF:000002">
    <property type="entry name" value="Unc-5 netrin receptor C"/>
    <property type="match status" value="2"/>
</dbReference>
<dbReference type="PROSITE" id="PS50092">
    <property type="entry name" value="TSP1"/>
    <property type="match status" value="11"/>
</dbReference>
<dbReference type="AlphaFoldDB" id="A0A1S3JED2"/>
<keyword evidence="2" id="KW-1015">Disulfide bond</keyword>
<organism evidence="5 6">
    <name type="scientific">Lingula anatina</name>
    <name type="common">Brachiopod</name>
    <name type="synonym">Lingula unguis</name>
    <dbReference type="NCBI Taxonomy" id="7574"/>
    <lineage>
        <taxon>Eukaryota</taxon>
        <taxon>Metazoa</taxon>
        <taxon>Spiralia</taxon>
        <taxon>Lophotrochozoa</taxon>
        <taxon>Brachiopoda</taxon>
        <taxon>Linguliformea</taxon>
        <taxon>Lingulata</taxon>
        <taxon>Lingulida</taxon>
        <taxon>Linguloidea</taxon>
        <taxon>Lingulidae</taxon>
        <taxon>Lingula</taxon>
    </lineage>
</organism>
<feature type="signal peptide" evidence="4">
    <location>
        <begin position="1"/>
        <end position="20"/>
    </location>
</feature>
<evidence type="ECO:0000256" key="4">
    <source>
        <dbReference type="SAM" id="SignalP"/>
    </source>
</evidence>
<evidence type="ECO:0000256" key="1">
    <source>
        <dbReference type="ARBA" id="ARBA00022737"/>
    </source>
</evidence>
<keyword evidence="4" id="KW-0732">Signal</keyword>
<dbReference type="InterPro" id="IPR000884">
    <property type="entry name" value="TSP1_rpt"/>
</dbReference>
<dbReference type="Proteomes" id="UP000085678">
    <property type="component" value="Unplaced"/>
</dbReference>
<dbReference type="Pfam" id="PF00090">
    <property type="entry name" value="TSP_1"/>
    <property type="match status" value="11"/>
</dbReference>
<dbReference type="GeneID" id="106172551"/>
<keyword evidence="5" id="KW-1185">Reference proteome</keyword>
<dbReference type="InParanoid" id="A0A1S3JED2"/>
<proteinExistence type="predicted"/>
<dbReference type="Gene3D" id="2.20.100.10">
    <property type="entry name" value="Thrombospondin type-1 (TSP1) repeat"/>
    <property type="match status" value="11"/>
</dbReference>
<dbReference type="SMART" id="SM00209">
    <property type="entry name" value="TSP1"/>
    <property type="match status" value="11"/>
</dbReference>
<feature type="compositionally biased region" description="Gly residues" evidence="3">
    <location>
        <begin position="748"/>
        <end position="757"/>
    </location>
</feature>
<dbReference type="OrthoDB" id="5985519at2759"/>
<dbReference type="KEGG" id="lak:106172551"/>
<feature type="chain" id="PRO_5010360090" evidence="4">
    <location>
        <begin position="21"/>
        <end position="822"/>
    </location>
</feature>
<reference evidence="6" key="1">
    <citation type="submission" date="2025-08" db="UniProtKB">
        <authorList>
            <consortium name="RefSeq"/>
        </authorList>
    </citation>
    <scope>IDENTIFICATION</scope>
    <source>
        <tissue evidence="6">Gonads</tissue>
    </source>
</reference>
<dbReference type="PANTHER" id="PTHR22906">
    <property type="entry name" value="PROPERDIN"/>
    <property type="match status" value="1"/>
</dbReference>